<dbReference type="Proteomes" id="UP000653454">
    <property type="component" value="Unassembled WGS sequence"/>
</dbReference>
<sequence>MQCMGYFRIWGAVAKESVASIRYGFRAIYDPSGSTCLVKSKRMARIRRNLQYWFDNFLNVKCPDEAVLRALVRRPWWRRPTSVQGETDPRIAEMAEKGTIERPKCPAPEKVLKSKPSLQEDALIEKQYREDCFKITKAIEPLEEIQLQFLLMLLDNTDGTNMVPSTRKIFLEKFRRYIMDNCILDMKGSKRATGKLAKKTKQILPTKKNNTEDDCVYLYCEDINSPTLNLRKTGSDVKGAGVGLTLQVLVFTIKTQKNLFQRLFNISRNSPAISWCCHARLLSAVLRLQRENPLGKPNVPPHIPTRTFIDGELDFYNVDRLGGVLPFLVRTLRKELIEVLGEDNPFIQSFEPSYNRAGGVDAGISSLRTLTSITAQIHDLLGVSDMPSAGSPGLATLPQVISSMARFMHPQTLPMQNRPTGETALALKGTRSVMPGAGNVDARHAHLRLVDGLLALYHGTAVKHAEKLCELRDNQLDMADCLHDIENRILAVSHDLSTLGKDQELTQQDQSKKLLMERMLAELEMSRSVYEEKLDASALQMSWVIGAVWTGRRQAELATHFAGALHSLRLASDSDYVAHHQSECQQYESLVDPSRRDRGCGSGRSTTQ</sequence>
<reference evidence="1" key="1">
    <citation type="submission" date="2020-11" db="EMBL/GenBank/DDBJ databases">
        <authorList>
            <person name="Whiteford S."/>
        </authorList>
    </citation>
    <scope>NUCLEOTIDE SEQUENCE</scope>
</reference>
<comment type="caution">
    <text evidence="1">The sequence shown here is derived from an EMBL/GenBank/DDBJ whole genome shotgun (WGS) entry which is preliminary data.</text>
</comment>
<keyword evidence="2" id="KW-1185">Reference proteome</keyword>
<organism evidence="1 2">
    <name type="scientific">Plutella xylostella</name>
    <name type="common">Diamondback moth</name>
    <name type="synonym">Plutella maculipennis</name>
    <dbReference type="NCBI Taxonomy" id="51655"/>
    <lineage>
        <taxon>Eukaryota</taxon>
        <taxon>Metazoa</taxon>
        <taxon>Ecdysozoa</taxon>
        <taxon>Arthropoda</taxon>
        <taxon>Hexapoda</taxon>
        <taxon>Insecta</taxon>
        <taxon>Pterygota</taxon>
        <taxon>Neoptera</taxon>
        <taxon>Endopterygota</taxon>
        <taxon>Lepidoptera</taxon>
        <taxon>Glossata</taxon>
        <taxon>Ditrysia</taxon>
        <taxon>Yponomeutoidea</taxon>
        <taxon>Plutellidae</taxon>
        <taxon>Plutella</taxon>
    </lineage>
</organism>
<proteinExistence type="predicted"/>
<gene>
    <name evidence="1" type="ORF">PLXY2_LOCUS8290</name>
</gene>
<evidence type="ECO:0000313" key="2">
    <source>
        <dbReference type="Proteomes" id="UP000653454"/>
    </source>
</evidence>
<accession>A0A8S4F981</accession>
<name>A0A8S4F981_PLUXY</name>
<dbReference type="AlphaFoldDB" id="A0A8S4F981"/>
<dbReference type="EMBL" id="CAJHNJ030000030">
    <property type="protein sequence ID" value="CAG9124831.1"/>
    <property type="molecule type" value="Genomic_DNA"/>
</dbReference>
<evidence type="ECO:0000313" key="1">
    <source>
        <dbReference type="EMBL" id="CAG9124831.1"/>
    </source>
</evidence>
<protein>
    <submittedName>
        <fullName evidence="1">(diamondback moth) hypothetical protein</fullName>
    </submittedName>
</protein>